<dbReference type="PANTHER" id="PTHR43685:SF2">
    <property type="entry name" value="GLYCOSYLTRANSFERASE 2-LIKE DOMAIN-CONTAINING PROTEIN"/>
    <property type="match status" value="1"/>
</dbReference>
<protein>
    <submittedName>
        <fullName evidence="2">Glycosyltransferase</fullName>
    </submittedName>
</protein>
<dbReference type="EMBL" id="QRPV01000003">
    <property type="protein sequence ID" value="RHM46196.1"/>
    <property type="molecule type" value="Genomic_DNA"/>
</dbReference>
<dbReference type="AlphaFoldDB" id="A0A415QP53"/>
<dbReference type="InterPro" id="IPR029044">
    <property type="entry name" value="Nucleotide-diphossugar_trans"/>
</dbReference>
<dbReference type="InterPro" id="IPR050834">
    <property type="entry name" value="Glycosyltransf_2"/>
</dbReference>
<feature type="domain" description="Glycosyltransferase 2-like" evidence="1">
    <location>
        <begin position="5"/>
        <end position="132"/>
    </location>
</feature>
<keyword evidence="2" id="KW-0808">Transferase</keyword>
<evidence type="ECO:0000313" key="2">
    <source>
        <dbReference type="EMBL" id="RHM46196.1"/>
    </source>
</evidence>
<organism evidence="2 3">
    <name type="scientific">Butyricimonas virosa</name>
    <dbReference type="NCBI Taxonomy" id="544645"/>
    <lineage>
        <taxon>Bacteria</taxon>
        <taxon>Pseudomonadati</taxon>
        <taxon>Bacteroidota</taxon>
        <taxon>Bacteroidia</taxon>
        <taxon>Bacteroidales</taxon>
        <taxon>Odoribacteraceae</taxon>
        <taxon>Butyricimonas</taxon>
    </lineage>
</organism>
<evidence type="ECO:0000313" key="3">
    <source>
        <dbReference type="Proteomes" id="UP000286038"/>
    </source>
</evidence>
<dbReference type="CDD" id="cd00761">
    <property type="entry name" value="Glyco_tranf_GTA_type"/>
    <property type="match status" value="1"/>
</dbReference>
<dbReference type="GO" id="GO:0016740">
    <property type="term" value="F:transferase activity"/>
    <property type="evidence" value="ECO:0007669"/>
    <property type="project" value="UniProtKB-KW"/>
</dbReference>
<sequence>MKLLSLIIPAYNVESYIYFLIQSIIENVNCSLSSFEIVVVNDGSKDITLEEIKRAKRDFSDFDITYISQNNQGVSAARNVGLSLAKGKFVWFIDGDDAIAKVSLCSIMHIIEQYKGNIDVIRIGNCISETLYDDNNVVVNYIPQVESSKTQLINSIEFLSNQYEHGHTVYLWRNEFLKVNSVFYPIGITINEDYNFLFRALIKAKKAVYNPTFRFYFARENMTSVSRRPLTIDRMKMIIDCKVKNIIHFIQYKQMNKLDDLRSVELVNEYFDTYVINTFKTLFALDLPYKFKKSVLDELNKNIIYPQSCGMEKFLLSNDFIYRYGAFIMKVYLKMKRVIRKFPK</sequence>
<comment type="caution">
    <text evidence="2">The sequence shown here is derived from an EMBL/GenBank/DDBJ whole genome shotgun (WGS) entry which is preliminary data.</text>
</comment>
<dbReference type="PANTHER" id="PTHR43685">
    <property type="entry name" value="GLYCOSYLTRANSFERASE"/>
    <property type="match status" value="1"/>
</dbReference>
<dbReference type="Proteomes" id="UP000286038">
    <property type="component" value="Unassembled WGS sequence"/>
</dbReference>
<dbReference type="InterPro" id="IPR001173">
    <property type="entry name" value="Glyco_trans_2-like"/>
</dbReference>
<dbReference type="SUPFAM" id="SSF53448">
    <property type="entry name" value="Nucleotide-diphospho-sugar transferases"/>
    <property type="match status" value="1"/>
</dbReference>
<dbReference type="RefSeq" id="WP_118448985.1">
    <property type="nucleotide sequence ID" value="NZ_CABJDM010000003.1"/>
</dbReference>
<proteinExistence type="predicted"/>
<reference evidence="2 3" key="1">
    <citation type="submission" date="2018-08" db="EMBL/GenBank/DDBJ databases">
        <title>A genome reference for cultivated species of the human gut microbiota.</title>
        <authorList>
            <person name="Zou Y."/>
            <person name="Xue W."/>
            <person name="Luo G."/>
        </authorList>
    </citation>
    <scope>NUCLEOTIDE SEQUENCE [LARGE SCALE GENOMIC DNA]</scope>
    <source>
        <strain evidence="2 3">AF34-33</strain>
    </source>
</reference>
<evidence type="ECO:0000259" key="1">
    <source>
        <dbReference type="Pfam" id="PF00535"/>
    </source>
</evidence>
<accession>A0A415QP53</accession>
<dbReference type="Gene3D" id="3.90.550.10">
    <property type="entry name" value="Spore Coat Polysaccharide Biosynthesis Protein SpsA, Chain A"/>
    <property type="match status" value="1"/>
</dbReference>
<dbReference type="Pfam" id="PF00535">
    <property type="entry name" value="Glycos_transf_2"/>
    <property type="match status" value="1"/>
</dbReference>
<gene>
    <name evidence="2" type="ORF">DWZ68_04365</name>
</gene>
<name>A0A415QP53_9BACT</name>